<dbReference type="Gene3D" id="3.90.25.10">
    <property type="entry name" value="UDP-galactose 4-epimerase, domain 1"/>
    <property type="match status" value="1"/>
</dbReference>
<evidence type="ECO:0000259" key="1">
    <source>
        <dbReference type="Pfam" id="PF13460"/>
    </source>
</evidence>
<dbReference type="OrthoDB" id="109735at2"/>
<evidence type="ECO:0000313" key="3">
    <source>
        <dbReference type="Proteomes" id="UP000321389"/>
    </source>
</evidence>
<reference evidence="2" key="1">
    <citation type="submission" date="2020-04" db="EMBL/GenBank/DDBJ databases">
        <title>Nitratireductor sp. nov. isolated from mangrove soil.</title>
        <authorList>
            <person name="Ye Y."/>
        </authorList>
    </citation>
    <scope>NUCLEOTIDE SEQUENCE</scope>
    <source>
        <strain evidence="2">SY7</strain>
    </source>
</reference>
<dbReference type="AlphaFoldDB" id="A0A5B8KZK1"/>
<dbReference type="Gene3D" id="3.40.50.720">
    <property type="entry name" value="NAD(P)-binding Rossmann-like Domain"/>
    <property type="match status" value="1"/>
</dbReference>
<feature type="domain" description="NAD(P)-binding" evidence="1">
    <location>
        <begin position="13"/>
        <end position="172"/>
    </location>
</feature>
<dbReference type="RefSeq" id="WP_146299829.1">
    <property type="nucleotide sequence ID" value="NZ_CP042301.2"/>
</dbReference>
<dbReference type="PANTHER" id="PTHR43162:SF1">
    <property type="entry name" value="PRESTALK A DIFFERENTIATION PROTEIN A"/>
    <property type="match status" value="1"/>
</dbReference>
<protein>
    <submittedName>
        <fullName evidence="2">NAD(P)H-binding protein</fullName>
    </submittedName>
</protein>
<dbReference type="SUPFAM" id="SSF51735">
    <property type="entry name" value="NAD(P)-binding Rossmann-fold domains"/>
    <property type="match status" value="1"/>
</dbReference>
<dbReference type="PANTHER" id="PTHR43162">
    <property type="match status" value="1"/>
</dbReference>
<dbReference type="KEGG" id="niy:FQ775_12800"/>
<proteinExistence type="predicted"/>
<sequence>MTQSTQNPILLIGGNGKTGRRVAEGLAARGRQVRIGSRSASIPFDWEDRATWPAALEGTSAAYVTYYPDLAAPGAPEAIAAFVETALAQGVRRIVLLSGRGEEEAQRSEDILKASGADWTILRCSWFNQNFSESFLLDFVKAGVIALPVGSVREPFVDAEDIADAAVAALTEDGHIGQLYELTGPRLLTLSEAVAEIAEATGRDIRFATISPGEFSAMLASEGVPSDMIALLMMLFTEVLDGRNAYLTDGVKRALGREPKGFSAYARETAATGVWKVAAEPAVAGNDR</sequence>
<dbReference type="InterPro" id="IPR051604">
    <property type="entry name" value="Ergot_Alk_Oxidoreductase"/>
</dbReference>
<evidence type="ECO:0000313" key="2">
    <source>
        <dbReference type="EMBL" id="QDZ01184.1"/>
    </source>
</evidence>
<dbReference type="Pfam" id="PF13460">
    <property type="entry name" value="NAD_binding_10"/>
    <property type="match status" value="1"/>
</dbReference>
<dbReference type="InterPro" id="IPR036291">
    <property type="entry name" value="NAD(P)-bd_dom_sf"/>
</dbReference>
<accession>A0A5B8KZK1</accession>
<organism evidence="2 3">
    <name type="scientific">Nitratireductor mangrovi</name>
    <dbReference type="NCBI Taxonomy" id="2599600"/>
    <lineage>
        <taxon>Bacteria</taxon>
        <taxon>Pseudomonadati</taxon>
        <taxon>Pseudomonadota</taxon>
        <taxon>Alphaproteobacteria</taxon>
        <taxon>Hyphomicrobiales</taxon>
        <taxon>Phyllobacteriaceae</taxon>
        <taxon>Nitratireductor</taxon>
    </lineage>
</organism>
<dbReference type="EMBL" id="CP042301">
    <property type="protein sequence ID" value="QDZ01184.1"/>
    <property type="molecule type" value="Genomic_DNA"/>
</dbReference>
<keyword evidence="3" id="KW-1185">Reference proteome</keyword>
<name>A0A5B8KZK1_9HYPH</name>
<dbReference type="InterPro" id="IPR016040">
    <property type="entry name" value="NAD(P)-bd_dom"/>
</dbReference>
<dbReference type="Proteomes" id="UP000321389">
    <property type="component" value="Chromosome"/>
</dbReference>
<gene>
    <name evidence="2" type="ORF">FQ775_12800</name>
</gene>